<evidence type="ECO:0000313" key="3">
    <source>
        <dbReference type="EMBL" id="CED82757.1"/>
    </source>
</evidence>
<accession>A0A0F7SKT1</accession>
<evidence type="ECO:0000256" key="2">
    <source>
        <dbReference type="SAM" id="MobiDB-lite"/>
    </source>
</evidence>
<feature type="compositionally biased region" description="Polar residues" evidence="2">
    <location>
        <begin position="1"/>
        <end position="11"/>
    </location>
</feature>
<evidence type="ECO:0008006" key="4">
    <source>
        <dbReference type="Google" id="ProtNLM"/>
    </source>
</evidence>
<feature type="region of interest" description="Disordered" evidence="2">
    <location>
        <begin position="140"/>
        <end position="170"/>
    </location>
</feature>
<feature type="compositionally biased region" description="Polar residues" evidence="2">
    <location>
        <begin position="419"/>
        <end position="429"/>
    </location>
</feature>
<dbReference type="EMBL" id="LN483142">
    <property type="protein sequence ID" value="CED82757.1"/>
    <property type="molecule type" value="Genomic_DNA"/>
</dbReference>
<feature type="region of interest" description="Disordered" evidence="2">
    <location>
        <begin position="1"/>
        <end position="126"/>
    </location>
</feature>
<dbReference type="AlphaFoldDB" id="A0A0F7SKT1"/>
<feature type="coiled-coil region" evidence="1">
    <location>
        <begin position="180"/>
        <end position="355"/>
    </location>
</feature>
<organism evidence="3">
    <name type="scientific">Phaffia rhodozyma</name>
    <name type="common">Yeast</name>
    <name type="synonym">Xanthophyllomyces dendrorhous</name>
    <dbReference type="NCBI Taxonomy" id="264483"/>
    <lineage>
        <taxon>Eukaryota</taxon>
        <taxon>Fungi</taxon>
        <taxon>Dikarya</taxon>
        <taxon>Basidiomycota</taxon>
        <taxon>Agaricomycotina</taxon>
        <taxon>Tremellomycetes</taxon>
        <taxon>Cystofilobasidiales</taxon>
        <taxon>Mrakiaceae</taxon>
        <taxon>Phaffia</taxon>
    </lineage>
</organism>
<sequence>MSRRPSLSTTTKESHRRSLLPTHTASNIRRTSASSDLASQASTPIKSPNSDSNQVSQNQDEDLRGGRPVGSIDDSLTPAGEDENTPRSTGARNSNSNGDVGDGQSRTTRGSSASPTPCSPTGSNSTHIITTTAARTVYSPSPFGFRAEQSKGYPRISSGVPQDPDSPVSVRSRQVSGRVIAGLQGEVDDWKIGYEKLKAELRAKESTIKSLENKLDGMERSRDRYKVETDGLNSVVARKERQLQETLERVHTAELEAINLKRARSEELANTATLKTSLARAEARALRSENEYTSLRSATDGLKAAWTKELEGVKAECAVQIEAQSLELDRKRSLKRTAEEELKSAQESTERIRKDRAEIDDSFEDILSLSLDEVRSSLARSEGEDDVLRKEVHEITRELDRIRKLVQAERPTQDHALLESQTDPIQTHLFSDESVESKT</sequence>
<feature type="compositionally biased region" description="Polar residues" evidence="2">
    <location>
        <begin position="86"/>
        <end position="126"/>
    </location>
</feature>
<feature type="region of interest" description="Disordered" evidence="2">
    <location>
        <begin position="410"/>
        <end position="439"/>
    </location>
</feature>
<evidence type="ECO:0000256" key="1">
    <source>
        <dbReference type="SAM" id="Coils"/>
    </source>
</evidence>
<protein>
    <recommendedName>
        <fullName evidence="4">SWI5-dependent HO expression protein 3</fullName>
    </recommendedName>
</protein>
<feature type="compositionally biased region" description="Polar residues" evidence="2">
    <location>
        <begin position="21"/>
        <end position="58"/>
    </location>
</feature>
<keyword evidence="1" id="KW-0175">Coiled coil</keyword>
<reference evidence="3" key="1">
    <citation type="submission" date="2014-08" db="EMBL/GenBank/DDBJ databases">
        <authorList>
            <person name="Sharma Rahul"/>
            <person name="Thines Marco"/>
        </authorList>
    </citation>
    <scope>NUCLEOTIDE SEQUENCE</scope>
</reference>
<proteinExistence type="predicted"/>
<name>A0A0F7SKT1_PHARH</name>